<evidence type="ECO:0000259" key="1">
    <source>
        <dbReference type="PROSITE" id="PS51819"/>
    </source>
</evidence>
<dbReference type="RefSeq" id="WP_141633653.1">
    <property type="nucleotide sequence ID" value="NZ_VIGB01000003.1"/>
</dbReference>
<gene>
    <name evidence="2" type="ORF">E6W39_12760</name>
</gene>
<name>A0A540W1R8_9ACTN</name>
<accession>A0A540W1R8</accession>
<comment type="caution">
    <text evidence="2">The sequence shown here is derived from an EMBL/GenBank/DDBJ whole genome shotgun (WGS) entry which is preliminary data.</text>
</comment>
<dbReference type="PROSITE" id="PS51819">
    <property type="entry name" value="VOC"/>
    <property type="match status" value="1"/>
</dbReference>
<organism evidence="2 3">
    <name type="scientific">Kitasatospora acidiphila</name>
    <dbReference type="NCBI Taxonomy" id="2567942"/>
    <lineage>
        <taxon>Bacteria</taxon>
        <taxon>Bacillati</taxon>
        <taxon>Actinomycetota</taxon>
        <taxon>Actinomycetes</taxon>
        <taxon>Kitasatosporales</taxon>
        <taxon>Streptomycetaceae</taxon>
        <taxon>Kitasatospora</taxon>
    </lineage>
</organism>
<dbReference type="InterPro" id="IPR029068">
    <property type="entry name" value="Glyas_Bleomycin-R_OHBP_Dase"/>
</dbReference>
<keyword evidence="3" id="KW-1185">Reference proteome</keyword>
<sequence length="157" mass="16748">MTDTTAPVVDRTIYPMPMFASFKVADILAAEAFYHAVGFVSIATIPGPEGVPALVHLRRMKYQDILLVPGTASRGSVTVSFNAGGQDVAALATALRAAAPEGARIEGPTDTLWFTTDVTIDDPDGNRVIITAQREAEAEQAKAWAKENLQGDFIAEE</sequence>
<protein>
    <submittedName>
        <fullName evidence="2">VOC family protein</fullName>
    </submittedName>
</protein>
<dbReference type="Gene3D" id="3.10.180.10">
    <property type="entry name" value="2,3-Dihydroxybiphenyl 1,2-Dioxygenase, domain 1"/>
    <property type="match status" value="1"/>
</dbReference>
<evidence type="ECO:0000313" key="3">
    <source>
        <dbReference type="Proteomes" id="UP000319103"/>
    </source>
</evidence>
<dbReference type="Proteomes" id="UP000319103">
    <property type="component" value="Unassembled WGS sequence"/>
</dbReference>
<dbReference type="InterPro" id="IPR037523">
    <property type="entry name" value="VOC_core"/>
</dbReference>
<feature type="domain" description="VOC" evidence="1">
    <location>
        <begin position="15"/>
        <end position="133"/>
    </location>
</feature>
<dbReference type="OrthoDB" id="5066780at2"/>
<dbReference type="SUPFAM" id="SSF54593">
    <property type="entry name" value="Glyoxalase/Bleomycin resistance protein/Dihydroxybiphenyl dioxygenase"/>
    <property type="match status" value="1"/>
</dbReference>
<evidence type="ECO:0000313" key="2">
    <source>
        <dbReference type="EMBL" id="TQF02970.1"/>
    </source>
</evidence>
<reference evidence="2 3" key="1">
    <citation type="submission" date="2019-06" db="EMBL/GenBank/DDBJ databases">
        <title>Description of Kitasatospora acidophila sp. nov. isolated from pine grove soil, and reclassification of Streptomyces novaecaesareae to Kitasatospora novaeceasareae comb. nov.</title>
        <authorList>
            <person name="Kim M.J."/>
        </authorList>
    </citation>
    <scope>NUCLEOTIDE SEQUENCE [LARGE SCALE GENOMIC DNA]</scope>
    <source>
        <strain evidence="2 3">MMS16-CNU292</strain>
    </source>
</reference>
<dbReference type="AlphaFoldDB" id="A0A540W1R8"/>
<dbReference type="EMBL" id="VIGB01000003">
    <property type="protein sequence ID" value="TQF02970.1"/>
    <property type="molecule type" value="Genomic_DNA"/>
</dbReference>
<proteinExistence type="predicted"/>